<proteinExistence type="predicted"/>
<dbReference type="SUPFAM" id="SSF53167">
    <property type="entry name" value="Purine and uridine phosphorylases"/>
    <property type="match status" value="1"/>
</dbReference>
<gene>
    <name evidence="6" type="ORF">DMB90_08460</name>
</gene>
<evidence type="ECO:0000313" key="6">
    <source>
        <dbReference type="EMBL" id="QFG76590.1"/>
    </source>
</evidence>
<dbReference type="Gene3D" id="3.40.50.1580">
    <property type="entry name" value="Nucleoside phosphorylase domain"/>
    <property type="match status" value="1"/>
</dbReference>
<accession>A0A5P6A9J0</accession>
<dbReference type="GO" id="GO:0005829">
    <property type="term" value="C:cytosol"/>
    <property type="evidence" value="ECO:0007669"/>
    <property type="project" value="TreeGrafter"/>
</dbReference>
<dbReference type="InterPro" id="IPR035994">
    <property type="entry name" value="Nucleoside_phosphorylase_sf"/>
</dbReference>
<evidence type="ECO:0000256" key="4">
    <source>
        <dbReference type="ARBA" id="ARBA00048447"/>
    </source>
</evidence>
<organism evidence="6">
    <name type="scientific">Raoultella planticola</name>
    <name type="common">Klebsiella planticola</name>
    <dbReference type="NCBI Taxonomy" id="575"/>
    <lineage>
        <taxon>Bacteria</taxon>
        <taxon>Pseudomonadati</taxon>
        <taxon>Pseudomonadota</taxon>
        <taxon>Gammaproteobacteria</taxon>
        <taxon>Enterobacterales</taxon>
        <taxon>Enterobacteriaceae</taxon>
        <taxon>Klebsiella/Raoultella group</taxon>
        <taxon>Raoultella</taxon>
    </lineage>
</organism>
<reference evidence="6" key="1">
    <citation type="submission" date="2018-05" db="EMBL/GenBank/DDBJ databases">
        <title>Bacterial isolates from healthy term breastfed infants carrying antibiotic resistance genes.</title>
        <authorList>
            <person name="Casaburi G."/>
        </authorList>
    </citation>
    <scope>NUCLEOTIDE SEQUENCE [LARGE SCALE GENOMIC DNA]</scope>
    <source>
        <strain evidence="6">7084_4</strain>
    </source>
</reference>
<evidence type="ECO:0000256" key="2">
    <source>
        <dbReference type="ARBA" id="ARBA00011888"/>
    </source>
</evidence>
<dbReference type="EC" id="2.4.2.3" evidence="2"/>
<protein>
    <recommendedName>
        <fullName evidence="3">Uridine phosphorylase</fullName>
        <ecNumber evidence="2">2.4.2.3</ecNumber>
    </recommendedName>
</protein>
<dbReference type="InterPro" id="IPR000845">
    <property type="entry name" value="Nucleoside_phosphorylase_d"/>
</dbReference>
<dbReference type="EMBL" id="CP029752">
    <property type="protein sequence ID" value="QFG76590.1"/>
    <property type="molecule type" value="Genomic_DNA"/>
</dbReference>
<dbReference type="AlphaFoldDB" id="A0A5P6A9J0"/>
<dbReference type="GO" id="GO:0009116">
    <property type="term" value="P:nucleoside metabolic process"/>
    <property type="evidence" value="ECO:0007669"/>
    <property type="project" value="InterPro"/>
</dbReference>
<name>A0A5P6A9J0_RAOPL</name>
<dbReference type="GO" id="GO:0004850">
    <property type="term" value="F:uridine phosphorylase activity"/>
    <property type="evidence" value="ECO:0007669"/>
    <property type="project" value="UniProtKB-EC"/>
</dbReference>
<dbReference type="Pfam" id="PF01048">
    <property type="entry name" value="PNP_UDP_1"/>
    <property type="match status" value="1"/>
</dbReference>
<comment type="catalytic activity">
    <reaction evidence="4">
        <text>uridine + phosphate = alpha-D-ribose 1-phosphate + uracil</text>
        <dbReference type="Rhea" id="RHEA:24388"/>
        <dbReference type="ChEBI" id="CHEBI:16704"/>
        <dbReference type="ChEBI" id="CHEBI:17568"/>
        <dbReference type="ChEBI" id="CHEBI:43474"/>
        <dbReference type="ChEBI" id="CHEBI:57720"/>
        <dbReference type="EC" id="2.4.2.3"/>
    </reaction>
</comment>
<evidence type="ECO:0000259" key="5">
    <source>
        <dbReference type="Pfam" id="PF01048"/>
    </source>
</evidence>
<comment type="pathway">
    <text evidence="1">Pyrimidine metabolism; UMP biosynthesis via salvage pathway; uracil from uridine (phosphorylase route): step 1/1.</text>
</comment>
<evidence type="ECO:0000256" key="1">
    <source>
        <dbReference type="ARBA" id="ARBA00004825"/>
    </source>
</evidence>
<evidence type="ECO:0000256" key="3">
    <source>
        <dbReference type="ARBA" id="ARBA00021980"/>
    </source>
</evidence>
<feature type="domain" description="Nucleoside phosphorylase" evidence="5">
    <location>
        <begin position="41"/>
        <end position="219"/>
    </location>
</feature>
<dbReference type="PANTHER" id="PTHR43691">
    <property type="entry name" value="URIDINE PHOSPHORYLASE"/>
    <property type="match status" value="1"/>
</dbReference>
<dbReference type="PANTHER" id="PTHR43691:SF11">
    <property type="entry name" value="FI09636P-RELATED"/>
    <property type="match status" value="1"/>
</dbReference>
<sequence length="249" mass="26889">MVAGCSPGDLPERVILTLLIDIKPNVFARQMEDWTHLAGDTEYQAYRGSYKGMDVGVVYAGSGAYSVTTAIDELARLGIKVMVRYANSGGLSDEVNVGDYCVTTGCIRNERVLLDYIPAEYPAIADRHLVDAMLAASQEAGFPTHEGLTLTVSSFYPGSGFPTPRGVMDEEVLRKVQLFIRSGAMNIDGETSTLMVLGQLYGIRAGALLTVGNHLTKGEGDYITGQDDLVRTGLEALLKDKLRTENDAV</sequence>